<dbReference type="InterPro" id="IPR051539">
    <property type="entry name" value="T4SS-coupling_protein"/>
</dbReference>
<comment type="similarity">
    <text evidence="2">Belongs to the VirD4/TraG family.</text>
</comment>
<evidence type="ECO:0000256" key="2">
    <source>
        <dbReference type="ARBA" id="ARBA00008806"/>
    </source>
</evidence>
<dbReference type="Proteomes" id="UP000069015">
    <property type="component" value="Chromosome 1"/>
</dbReference>
<evidence type="ECO:0000256" key="4">
    <source>
        <dbReference type="ARBA" id="ARBA00022692"/>
    </source>
</evidence>
<evidence type="ECO:0000256" key="1">
    <source>
        <dbReference type="ARBA" id="ARBA00004651"/>
    </source>
</evidence>
<keyword evidence="4 7" id="KW-0812">Transmembrane</keyword>
<gene>
    <name evidence="8" type="ORF">AT705_05165</name>
</gene>
<keyword evidence="3" id="KW-1003">Cell membrane</keyword>
<feature type="transmembrane region" description="Helical" evidence="7">
    <location>
        <begin position="75"/>
        <end position="93"/>
    </location>
</feature>
<evidence type="ECO:0000313" key="9">
    <source>
        <dbReference type="Proteomes" id="UP000069015"/>
    </source>
</evidence>
<evidence type="ECO:0000256" key="5">
    <source>
        <dbReference type="ARBA" id="ARBA00022989"/>
    </source>
</evidence>
<dbReference type="PANTHER" id="PTHR37937">
    <property type="entry name" value="CONJUGATIVE TRANSFER: DNA TRANSPORT"/>
    <property type="match status" value="1"/>
</dbReference>
<dbReference type="AlphaFoldDB" id="A0A0U3I5N6"/>
<dbReference type="InterPro" id="IPR003688">
    <property type="entry name" value="TraG/VirD4"/>
</dbReference>
<organism evidence="8 9">
    <name type="scientific">Pseudoalteromonas rubra</name>
    <dbReference type="NCBI Taxonomy" id="43658"/>
    <lineage>
        <taxon>Bacteria</taxon>
        <taxon>Pseudomonadati</taxon>
        <taxon>Pseudomonadota</taxon>
        <taxon>Gammaproteobacteria</taxon>
        <taxon>Alteromonadales</taxon>
        <taxon>Pseudoalteromonadaceae</taxon>
        <taxon>Pseudoalteromonas</taxon>
    </lineage>
</organism>
<feature type="transmembrane region" description="Helical" evidence="7">
    <location>
        <begin position="51"/>
        <end position="69"/>
    </location>
</feature>
<accession>A0A0U3I5N6</accession>
<name>A0A0U3I5N6_9GAMM</name>
<feature type="transmembrane region" description="Helical" evidence="7">
    <location>
        <begin position="29"/>
        <end position="46"/>
    </location>
</feature>
<evidence type="ECO:0000313" key="8">
    <source>
        <dbReference type="EMBL" id="ALU42391.1"/>
    </source>
</evidence>
<dbReference type="EMBL" id="CP013611">
    <property type="protein sequence ID" value="ALU42391.1"/>
    <property type="molecule type" value="Genomic_DNA"/>
</dbReference>
<dbReference type="PANTHER" id="PTHR37937:SF1">
    <property type="entry name" value="CONJUGATIVE TRANSFER: DNA TRANSPORT"/>
    <property type="match status" value="1"/>
</dbReference>
<dbReference type="Pfam" id="PF02534">
    <property type="entry name" value="T4SS-DNA_transf"/>
    <property type="match status" value="1"/>
</dbReference>
<sequence>MRFRQLLILAFCFVSVSFGHYSDELPQYLIYSVVTSLCLIAAFSLLKHKWLFSILVLSSIWILLAPDIPDGLLQMRAGFVVLLGMVFVVVLELKYVRLVYGLSYIPPGWGTFQPVSGEDKGRFLSLWELATTYRFVLGGIFLGRPLPEHRLFGLFNRVKVGPKDDRHLLTIAGSRGGKGTAAIIPNLLLYPGSVIAIDPKGELASITASRRGCGSQRVTSYMGQNVFVFDPENSVPGFPSASWNPLSELNLDDPRLWAHVSRISAAIIPKNDDPNSAFFTNHARTLLTALIVHVLETESPEKQNLIYVRKLIMEGDDELYQSCLANGATFTNAEEALFQFMAQSGAQNGKIARAADSYIRSAPEQRSGVMGTLQEQTDIFDDPGLENAMVRSDFSLSAMKHSPTTVYLCIQSTSLSTQLVKILSVFIELSIVAFGTDKHSPKENILYIIDECYALGKNDSIDVGMGLFAGFGVTLWPVLQNIGQLKALYPNNYQTFMTNCRAVQFFNEQEPDTLKYIEEKSGKKQKVRPDGTYYEAPLLSTHALTTDYLVRDSRRQIISFQGRPLALLELYDYYKHFPKNWYEGRDTAGSTSNIILSPNIEKTSFHKSEPINNFKSVGESVDTKLQDNIGIDTGFVLSVNKGDVFSLKSKTKLTARTLSLPCSTGEQVVMEVLSNPNDTSSFGLKNHSGFTWNVLGSGGNRAKISKGRGFLLGEYCKIEIDNTTLVVQKNPYALKLRDGRKFILTSGCKLFGEDIPEIGNPSGHLFLEIVESTSTPKMLGLKNCSKQKWKLQLTNGEKSEIDINQVKSLSKIAKIDFGRVQASIVV</sequence>
<evidence type="ECO:0000256" key="6">
    <source>
        <dbReference type="ARBA" id="ARBA00023136"/>
    </source>
</evidence>
<keyword evidence="5 7" id="KW-1133">Transmembrane helix</keyword>
<reference evidence="8 9" key="1">
    <citation type="submission" date="2015-12" db="EMBL/GenBank/DDBJ databases">
        <title>Complete genome sequence of Pseudoalteromonas rubra SCSIO 6842, harboring a conjugative plasmid.</title>
        <authorList>
            <person name="Li B."/>
            <person name="Wang X."/>
        </authorList>
    </citation>
    <scope>NUCLEOTIDE SEQUENCE [LARGE SCALE GENOMIC DNA]</scope>
    <source>
        <strain evidence="8 9">SCSIO 6842</strain>
    </source>
</reference>
<proteinExistence type="inferred from homology"/>
<evidence type="ECO:0000256" key="7">
    <source>
        <dbReference type="SAM" id="Phobius"/>
    </source>
</evidence>
<evidence type="ECO:0000256" key="3">
    <source>
        <dbReference type="ARBA" id="ARBA00022475"/>
    </source>
</evidence>
<dbReference type="CDD" id="cd01127">
    <property type="entry name" value="TrwB_TraG_TraD_VirD4"/>
    <property type="match status" value="2"/>
</dbReference>
<dbReference type="InterPro" id="IPR027417">
    <property type="entry name" value="P-loop_NTPase"/>
</dbReference>
<dbReference type="Gene3D" id="1.10.8.80">
    <property type="entry name" value="Magnesium chelatase subunit I, C-Terminal domain"/>
    <property type="match status" value="1"/>
</dbReference>
<evidence type="ECO:0008006" key="10">
    <source>
        <dbReference type="Google" id="ProtNLM"/>
    </source>
</evidence>
<dbReference type="GO" id="GO:0005886">
    <property type="term" value="C:plasma membrane"/>
    <property type="evidence" value="ECO:0007669"/>
    <property type="project" value="UniProtKB-SubCell"/>
</dbReference>
<comment type="subcellular location">
    <subcellularLocation>
        <location evidence="1">Cell membrane</location>
        <topology evidence="1">Multi-pass membrane protein</topology>
    </subcellularLocation>
</comment>
<dbReference type="Gene3D" id="3.40.50.300">
    <property type="entry name" value="P-loop containing nucleotide triphosphate hydrolases"/>
    <property type="match status" value="1"/>
</dbReference>
<dbReference type="KEGG" id="prr:AT705_05165"/>
<keyword evidence="6 7" id="KW-0472">Membrane</keyword>
<protein>
    <recommendedName>
        <fullName evidence="10">Conjugal transfer protein TraG</fullName>
    </recommendedName>
</protein>
<dbReference type="SUPFAM" id="SSF52540">
    <property type="entry name" value="P-loop containing nucleoside triphosphate hydrolases"/>
    <property type="match status" value="1"/>
</dbReference>